<evidence type="ECO:0000313" key="1">
    <source>
        <dbReference type="EMBL" id="SFN23203.1"/>
    </source>
</evidence>
<keyword evidence="2" id="KW-1185">Reference proteome</keyword>
<protein>
    <submittedName>
        <fullName evidence="1">Uncharacterized protein</fullName>
    </submittedName>
</protein>
<dbReference type="EMBL" id="FOUB01000148">
    <property type="protein sequence ID" value="SFN23203.1"/>
    <property type="molecule type" value="Genomic_DNA"/>
</dbReference>
<name>A0A1I4XCH2_9PROT</name>
<dbReference type="OrthoDB" id="8549741at2"/>
<evidence type="ECO:0000313" key="2">
    <source>
        <dbReference type="Proteomes" id="UP000183287"/>
    </source>
</evidence>
<proteinExistence type="predicted"/>
<dbReference type="Proteomes" id="UP000183287">
    <property type="component" value="Unassembled WGS sequence"/>
</dbReference>
<sequence>MMNSKVLPDFYYRDPAEVIERVQLNKMGCKACAMHTVVMSRVMCGDARNERQVGVPGVGHKCKWFIERK</sequence>
<gene>
    <name evidence="1" type="ORF">SAMN05421863_11485</name>
</gene>
<organism evidence="1 2">
    <name type="scientific">Nitrosomonas communis</name>
    <dbReference type="NCBI Taxonomy" id="44574"/>
    <lineage>
        <taxon>Bacteria</taxon>
        <taxon>Pseudomonadati</taxon>
        <taxon>Pseudomonadota</taxon>
        <taxon>Betaproteobacteria</taxon>
        <taxon>Nitrosomonadales</taxon>
        <taxon>Nitrosomonadaceae</taxon>
        <taxon>Nitrosomonas</taxon>
    </lineage>
</organism>
<reference evidence="2" key="1">
    <citation type="submission" date="2016-10" db="EMBL/GenBank/DDBJ databases">
        <authorList>
            <person name="Varghese N."/>
            <person name="Submissions S."/>
        </authorList>
    </citation>
    <scope>NUCLEOTIDE SEQUENCE [LARGE SCALE GENOMIC DNA]</scope>
    <source>
        <strain evidence="2">Nm44</strain>
    </source>
</reference>
<dbReference type="RefSeq" id="WP_074907534.1">
    <property type="nucleotide sequence ID" value="NZ_FOUB01000148.1"/>
</dbReference>
<dbReference type="AlphaFoldDB" id="A0A1I4XCH2"/>
<accession>A0A1I4XCH2</accession>